<evidence type="ECO:0000313" key="8">
    <source>
        <dbReference type="Proteomes" id="UP000625780"/>
    </source>
</evidence>
<dbReference type="Proteomes" id="UP000625780">
    <property type="component" value="Unassembled WGS sequence"/>
</dbReference>
<evidence type="ECO:0000256" key="3">
    <source>
        <dbReference type="ARBA" id="ARBA00022764"/>
    </source>
</evidence>
<comment type="subcellular location">
    <subcellularLocation>
        <location evidence="1">Periplasm</location>
    </subcellularLocation>
</comment>
<dbReference type="Pfam" id="PF16889">
    <property type="entry name" value="Hepar_II_III_N"/>
    <property type="match status" value="1"/>
</dbReference>
<dbReference type="InterPro" id="IPR012480">
    <property type="entry name" value="Hepar_II_III_C"/>
</dbReference>
<keyword evidence="8" id="KW-1185">Reference proteome</keyword>
<sequence>MGVIPKIKRFLNTVKYLKPVQIRYQLYYRFIAPYLPAGIYAKREYTSSISPIRWEGGLAYKDSFLGKDRFIFLNTLHEFEKGIQWELDQYGKLWTYNLNYFDFLNQERIDPENGLLLIKDYMGQKDHRTGKEPYPTSLRGINWIKFLSKHHIVDQKVNRFLYREFVRLSRRPEYHIMGNHLLENGVSLMFAGVYFQDTYFSQKAEKILKEQLREQFLRDGAHFELSPMYHRILLHRMLDVIYLLRLNNRDEGSLYSLVYETTSRMLSWLDAVRYEDDAVPMVNDSVHGFAFNPEALFGFASRIGIGWDPIPLKESGYRKFTDLPFEVFADFGDIGPDYIPGHAHADTFNFEIYYNGSPLLVDSGTSTYAPGSRRHIERSTAAHNTVVVNDEPQSDIWGTFRVGRRAKILHFEESEYSAEGIHDGYKHLGLHHFRSLQMRDGTGVDIKDRIIRKKRTKYKADAHFHFYPGIRPSLSEEKKVVIDDLGIEILFDGDIKGIQVDLYKFATGYGNLVDAFKIRVSFSEELDTRFIHTRPEKS</sequence>
<gene>
    <name evidence="7" type="ORF">GCM10011361_15570</name>
</gene>
<feature type="domain" description="Heparinase II/III-like C-terminal" evidence="5">
    <location>
        <begin position="308"/>
        <end position="524"/>
    </location>
</feature>
<keyword evidence="4" id="KW-0456">Lyase</keyword>
<keyword evidence="2" id="KW-0732">Signal</keyword>
<dbReference type="SUPFAM" id="SSF48230">
    <property type="entry name" value="Chondroitin AC/alginate lyase"/>
    <property type="match status" value="1"/>
</dbReference>
<dbReference type="Pfam" id="PF07940">
    <property type="entry name" value="Hepar_II_III_C"/>
    <property type="match status" value="1"/>
</dbReference>
<reference evidence="8" key="1">
    <citation type="journal article" date="2019" name="Int. J. Syst. Evol. Microbiol.">
        <title>The Global Catalogue of Microorganisms (GCM) 10K type strain sequencing project: providing services to taxonomists for standard genome sequencing and annotation.</title>
        <authorList>
            <consortium name="The Broad Institute Genomics Platform"/>
            <consortium name="The Broad Institute Genome Sequencing Center for Infectious Disease"/>
            <person name="Wu L."/>
            <person name="Ma J."/>
        </authorList>
    </citation>
    <scope>NUCLEOTIDE SEQUENCE [LARGE SCALE GENOMIC DNA]</scope>
    <source>
        <strain evidence="8">CGMCC 1.12606</strain>
    </source>
</reference>
<evidence type="ECO:0000256" key="1">
    <source>
        <dbReference type="ARBA" id="ARBA00004418"/>
    </source>
</evidence>
<accession>A0ABQ1QWG4</accession>
<organism evidence="7 8">
    <name type="scientific">Muriicola marianensis</name>
    <dbReference type="NCBI Taxonomy" id="1324801"/>
    <lineage>
        <taxon>Bacteria</taxon>
        <taxon>Pseudomonadati</taxon>
        <taxon>Bacteroidota</taxon>
        <taxon>Flavobacteriia</taxon>
        <taxon>Flavobacteriales</taxon>
        <taxon>Flavobacteriaceae</taxon>
        <taxon>Muriicola</taxon>
    </lineage>
</organism>
<dbReference type="Gene3D" id="2.70.98.70">
    <property type="match status" value="1"/>
</dbReference>
<name>A0ABQ1QWG4_9FLAO</name>
<dbReference type="RefSeq" id="WP_188370111.1">
    <property type="nucleotide sequence ID" value="NZ_BMFH01000001.1"/>
</dbReference>
<dbReference type="InterPro" id="IPR008929">
    <property type="entry name" value="Chondroitin_lyas"/>
</dbReference>
<evidence type="ECO:0000259" key="5">
    <source>
        <dbReference type="Pfam" id="PF07940"/>
    </source>
</evidence>
<comment type="caution">
    <text evidence="7">The sequence shown here is derived from an EMBL/GenBank/DDBJ whole genome shotgun (WGS) entry which is preliminary data.</text>
</comment>
<dbReference type="PANTHER" id="PTHR39210:SF1">
    <property type="entry name" value="HEPARIN-SULFATE LYASE"/>
    <property type="match status" value="1"/>
</dbReference>
<keyword evidence="3" id="KW-0574">Periplasm</keyword>
<dbReference type="InterPro" id="IPR031680">
    <property type="entry name" value="Hepar_II_III_N"/>
</dbReference>
<evidence type="ECO:0000256" key="2">
    <source>
        <dbReference type="ARBA" id="ARBA00022729"/>
    </source>
</evidence>
<proteinExistence type="predicted"/>
<feature type="domain" description="Heparin-sulfate lyase N-terminal" evidence="6">
    <location>
        <begin position="146"/>
        <end position="286"/>
    </location>
</feature>
<protein>
    <recommendedName>
        <fullName evidence="9">Heparin-sulfate lyase N-terminal domain-containing protein</fullName>
    </recommendedName>
</protein>
<evidence type="ECO:0000259" key="6">
    <source>
        <dbReference type="Pfam" id="PF16889"/>
    </source>
</evidence>
<evidence type="ECO:0008006" key="9">
    <source>
        <dbReference type="Google" id="ProtNLM"/>
    </source>
</evidence>
<evidence type="ECO:0000313" key="7">
    <source>
        <dbReference type="EMBL" id="GGD49767.1"/>
    </source>
</evidence>
<dbReference type="EMBL" id="BMFH01000001">
    <property type="protein sequence ID" value="GGD49767.1"/>
    <property type="molecule type" value="Genomic_DNA"/>
</dbReference>
<evidence type="ECO:0000256" key="4">
    <source>
        <dbReference type="ARBA" id="ARBA00023239"/>
    </source>
</evidence>
<dbReference type="Gene3D" id="1.50.10.100">
    <property type="entry name" value="Chondroitin AC/alginate lyase"/>
    <property type="match status" value="1"/>
</dbReference>
<dbReference type="PANTHER" id="PTHR39210">
    <property type="entry name" value="HEPARIN-SULFATE LYASE"/>
    <property type="match status" value="1"/>
</dbReference>